<proteinExistence type="predicted"/>
<feature type="compositionally biased region" description="Low complexity" evidence="2">
    <location>
        <begin position="860"/>
        <end position="875"/>
    </location>
</feature>
<feature type="region of interest" description="Disordered" evidence="2">
    <location>
        <begin position="765"/>
        <end position="891"/>
    </location>
</feature>
<feature type="transmembrane region" description="Helical" evidence="3">
    <location>
        <begin position="570"/>
        <end position="591"/>
    </location>
</feature>
<dbReference type="SMART" id="SM00409">
    <property type="entry name" value="IG"/>
    <property type="match status" value="1"/>
</dbReference>
<dbReference type="InterPro" id="IPR036179">
    <property type="entry name" value="Ig-like_dom_sf"/>
</dbReference>
<dbReference type="Pfam" id="PF07679">
    <property type="entry name" value="I-set"/>
    <property type="match status" value="1"/>
</dbReference>
<dbReference type="InterPro" id="IPR003961">
    <property type="entry name" value="FN3_dom"/>
</dbReference>
<keyword evidence="3" id="KW-0472">Membrane</keyword>
<dbReference type="SUPFAM" id="SSF48726">
    <property type="entry name" value="Immunoglobulin"/>
    <property type="match status" value="1"/>
</dbReference>
<dbReference type="RefSeq" id="XP_047737957.1">
    <property type="nucleotide sequence ID" value="XM_047882001.1"/>
</dbReference>
<name>A0A979FMK9_HYAAZ</name>
<dbReference type="OrthoDB" id="6370154at2759"/>
<organism evidence="6 7">
    <name type="scientific">Hyalella azteca</name>
    <name type="common">Amphipod</name>
    <dbReference type="NCBI Taxonomy" id="294128"/>
    <lineage>
        <taxon>Eukaryota</taxon>
        <taxon>Metazoa</taxon>
        <taxon>Ecdysozoa</taxon>
        <taxon>Arthropoda</taxon>
        <taxon>Crustacea</taxon>
        <taxon>Multicrustacea</taxon>
        <taxon>Malacostraca</taxon>
        <taxon>Eumalacostraca</taxon>
        <taxon>Peracarida</taxon>
        <taxon>Amphipoda</taxon>
        <taxon>Senticaudata</taxon>
        <taxon>Talitrida</taxon>
        <taxon>Talitroidea</taxon>
        <taxon>Hyalellidae</taxon>
        <taxon>Hyalella</taxon>
    </lineage>
</organism>
<keyword evidence="1" id="KW-0677">Repeat</keyword>
<evidence type="ECO:0000313" key="7">
    <source>
        <dbReference type="RefSeq" id="XP_047737957.1"/>
    </source>
</evidence>
<evidence type="ECO:0000259" key="4">
    <source>
        <dbReference type="PROSITE" id="PS50835"/>
    </source>
</evidence>
<dbReference type="PANTHER" id="PTHR13817">
    <property type="entry name" value="TITIN"/>
    <property type="match status" value="1"/>
</dbReference>
<evidence type="ECO:0000256" key="3">
    <source>
        <dbReference type="SAM" id="Phobius"/>
    </source>
</evidence>
<dbReference type="PROSITE" id="PS50835">
    <property type="entry name" value="IG_LIKE"/>
    <property type="match status" value="1"/>
</dbReference>
<dbReference type="AlphaFoldDB" id="A0A979FMK9"/>
<dbReference type="PROSITE" id="PS50853">
    <property type="entry name" value="FN3"/>
    <property type="match status" value="4"/>
</dbReference>
<accession>A0A979FMK9</accession>
<dbReference type="GO" id="GO:0045214">
    <property type="term" value="P:sarcomere organization"/>
    <property type="evidence" value="ECO:0007669"/>
    <property type="project" value="TreeGrafter"/>
</dbReference>
<feature type="non-terminal residue" evidence="7">
    <location>
        <position position="1"/>
    </location>
</feature>
<keyword evidence="3" id="KW-0812">Transmembrane</keyword>
<keyword evidence="6" id="KW-1185">Reference proteome</keyword>
<feature type="domain" description="Fibronectin type-III" evidence="5">
    <location>
        <begin position="404"/>
        <end position="498"/>
    </location>
</feature>
<feature type="compositionally biased region" description="Polar residues" evidence="2">
    <location>
        <begin position="765"/>
        <end position="781"/>
    </location>
</feature>
<dbReference type="Proteomes" id="UP000694843">
    <property type="component" value="Unplaced"/>
</dbReference>
<dbReference type="CDD" id="cd00063">
    <property type="entry name" value="FN3"/>
    <property type="match status" value="5"/>
</dbReference>
<evidence type="ECO:0000256" key="1">
    <source>
        <dbReference type="ARBA" id="ARBA00022737"/>
    </source>
</evidence>
<dbReference type="PANTHER" id="PTHR13817:SF166">
    <property type="entry name" value="NEURONAL IGCAM-RELATED"/>
    <property type="match status" value="1"/>
</dbReference>
<feature type="domain" description="Fibronectin type-III" evidence="5">
    <location>
        <begin position="251"/>
        <end position="346"/>
    </location>
</feature>
<feature type="compositionally biased region" description="Basic and acidic residues" evidence="2">
    <location>
        <begin position="879"/>
        <end position="891"/>
    </location>
</feature>
<protein>
    <submittedName>
        <fullName evidence="7">Down syndrome cell adhesion molecule-like protein 1 homolog</fullName>
    </submittedName>
</protein>
<dbReference type="InterPro" id="IPR050964">
    <property type="entry name" value="Striated_Muscle_Regulatory"/>
</dbReference>
<dbReference type="InterPro" id="IPR007110">
    <property type="entry name" value="Ig-like_dom"/>
</dbReference>
<evidence type="ECO:0000259" key="5">
    <source>
        <dbReference type="PROSITE" id="PS50853"/>
    </source>
</evidence>
<dbReference type="InterPro" id="IPR036116">
    <property type="entry name" value="FN3_sf"/>
</dbReference>
<dbReference type="Gene3D" id="2.60.40.10">
    <property type="entry name" value="Immunoglobulins"/>
    <property type="match status" value="6"/>
</dbReference>
<keyword evidence="3" id="KW-1133">Transmembrane helix</keyword>
<feature type="domain" description="Fibronectin type-III" evidence="5">
    <location>
        <begin position="1"/>
        <end position="56"/>
    </location>
</feature>
<dbReference type="InterPro" id="IPR013098">
    <property type="entry name" value="Ig_I-set"/>
</dbReference>
<dbReference type="SUPFAM" id="SSF49265">
    <property type="entry name" value="Fibronectin type III"/>
    <property type="match status" value="4"/>
</dbReference>
<feature type="compositionally biased region" description="Low complexity" evidence="2">
    <location>
        <begin position="782"/>
        <end position="802"/>
    </location>
</feature>
<dbReference type="InterPro" id="IPR003599">
    <property type="entry name" value="Ig_sub"/>
</dbReference>
<dbReference type="GO" id="GO:0031430">
    <property type="term" value="C:M band"/>
    <property type="evidence" value="ECO:0007669"/>
    <property type="project" value="TreeGrafter"/>
</dbReference>
<evidence type="ECO:0000256" key="2">
    <source>
        <dbReference type="SAM" id="MobiDB-lite"/>
    </source>
</evidence>
<dbReference type="GeneID" id="108673368"/>
<dbReference type="SMART" id="SM00060">
    <property type="entry name" value="FN3"/>
    <property type="match status" value="3"/>
</dbReference>
<feature type="domain" description="Fibronectin type-III" evidence="5">
    <location>
        <begin position="61"/>
        <end position="156"/>
    </location>
</feature>
<reference evidence="7" key="1">
    <citation type="submission" date="2025-08" db="UniProtKB">
        <authorList>
            <consortium name="RefSeq"/>
        </authorList>
    </citation>
    <scope>IDENTIFICATION</scope>
</reference>
<gene>
    <name evidence="7" type="primary">LOC108673368</name>
</gene>
<sequence>PENWEDQSERLMVSDANIAAVLDLRAATTYHFRIIAKNEIGHSEPSHTVTIITAEEAPSGPPRDVRAEYVDQHSLKITWKPPRNEEWNGAIQGYQVRGTRVPGVPDETTIVAKNTQGTDTHLHGLDKYTNYTLQVGQWAVGGSVSPADGCVYTEYGVVVSAFNKMGSGPKSAMVRAYTKEGRPQQPPQVRGKGYEDETTIVAKNTQGTDTHLHGLDKYTNYTLQVLAYTNGGDGVKSPPTHCHTDQDIPEAPTSVKALVTSAESILVSWQEPARPNGVITQYTVYHKRHGTTDQEATVHRLSPTQLTFEAKNLDRQHAYVFWVTASTLVGEGDKSQSVHLKPSDKGGWSVQGKPFRETDRMRMLPEGSLLIREVARGDGGEYTCMVENAYGKDTVTHTLLIQAPPHAPEIEIVSSATDKIEVKLKPSTVDETAPIHGYTLHYKPEFSDWETVQVPAAARTYTLENLWCGSRYQIKASAYNKIGTGEPSEVLSTRTRGGKPVVPDVGRFVEVAATSVSLHLNAWGDGGCPINYFVVEYKPNPHVPPGTIAPAREVPPYGSGSLPLYLNLNLIVPIVSAIVVIVLAIVIICYIKGRSSPIKEEVYQQYQYNASMVPPSTMDKRPPGAFAGELGYIPPPNRKLPPVPGNNFNTCDRIKRGPDDEICPYATFHLLGFREEANGAPGASDAPSNFQTFPHPTNGGACGAAASAQTMPRPQPPQEDTYYSCVAGDYTCGHSSHGGTHQARHGSGNYYSCVSGDYANGGRPPSSTYYSTVPGDLSQSTSGAGSMGPQGSMGAQGSMGSSHYSTYDEPARSDEDPTYGGSTYSGGGPYARALDSVSQSGTAKRISNMAGRNSHPNIPPMNMQQQLQQSNVSQSPEPPSDHDLRGRGRTEELRRLLDATEAAPAARIQNGGLKVLASPGVNV</sequence>
<dbReference type="Pfam" id="PF00041">
    <property type="entry name" value="fn3"/>
    <property type="match status" value="3"/>
</dbReference>
<feature type="domain" description="Ig-like" evidence="4">
    <location>
        <begin position="348"/>
        <end position="396"/>
    </location>
</feature>
<dbReference type="KEGG" id="hazt:108673368"/>
<dbReference type="InterPro" id="IPR013783">
    <property type="entry name" value="Ig-like_fold"/>
</dbReference>
<evidence type="ECO:0000313" key="6">
    <source>
        <dbReference type="Proteomes" id="UP000694843"/>
    </source>
</evidence>